<organism evidence="4 5">
    <name type="scientific">Aureobasidium pullulans</name>
    <name type="common">Black yeast</name>
    <name type="synonym">Pullularia pullulans</name>
    <dbReference type="NCBI Taxonomy" id="5580"/>
    <lineage>
        <taxon>Eukaryota</taxon>
        <taxon>Fungi</taxon>
        <taxon>Dikarya</taxon>
        <taxon>Ascomycota</taxon>
        <taxon>Pezizomycotina</taxon>
        <taxon>Dothideomycetes</taxon>
        <taxon>Dothideomycetidae</taxon>
        <taxon>Dothideales</taxon>
        <taxon>Saccotheciaceae</taxon>
        <taxon>Aureobasidium</taxon>
    </lineage>
</organism>
<dbReference type="PRINTS" id="PR00081">
    <property type="entry name" value="GDHRDH"/>
</dbReference>
<proteinExistence type="inferred from homology"/>
<dbReference type="PANTHER" id="PTHR48107">
    <property type="entry name" value="NADPH-DEPENDENT ALDEHYDE REDUCTASE-LIKE PROTEIN, CHLOROPLASTIC-RELATED"/>
    <property type="match status" value="1"/>
</dbReference>
<evidence type="ECO:0000256" key="2">
    <source>
        <dbReference type="ARBA" id="ARBA00023002"/>
    </source>
</evidence>
<dbReference type="AlphaFoldDB" id="A0A4S9LWV2"/>
<evidence type="ECO:0000256" key="1">
    <source>
        <dbReference type="ARBA" id="ARBA00006484"/>
    </source>
</evidence>
<protein>
    <submittedName>
        <fullName evidence="4">NAD(P)-binding protein</fullName>
    </submittedName>
</protein>
<dbReference type="SUPFAM" id="SSF51735">
    <property type="entry name" value="NAD(P)-binding Rossmann-fold domains"/>
    <property type="match status" value="1"/>
</dbReference>
<comment type="similarity">
    <text evidence="1">Belongs to the short-chain dehydrogenases/reductases (SDR) family.</text>
</comment>
<keyword evidence="2" id="KW-0560">Oxidoreductase</keyword>
<dbReference type="Proteomes" id="UP000306584">
    <property type="component" value="Unassembled WGS sequence"/>
</dbReference>
<dbReference type="Gene3D" id="3.40.50.720">
    <property type="entry name" value="NAD(P)-binding Rossmann-like Domain"/>
    <property type="match status" value="1"/>
</dbReference>
<dbReference type="InterPro" id="IPR036291">
    <property type="entry name" value="NAD(P)-bd_dom_sf"/>
</dbReference>
<keyword evidence="3" id="KW-1133">Transmembrane helix</keyword>
<evidence type="ECO:0000313" key="4">
    <source>
        <dbReference type="EMBL" id="THY34418.1"/>
    </source>
</evidence>
<accession>A0A4S9LWV2</accession>
<sequence length="289" mass="31047">MAIRSRTEGVLLMYLPSSFHSHLIIFHFIISRNLIPKHSSYPNTSMAQPDRKIALITGGSQGIGAATARVLVDKCFFVAAKKVIEDLGRKNATSIMADASRVDEIENMVNTVVSMFARIDALIANAAKLGLQDISETTEEGFDALFAINVKGPYFVAQKAAPHMPPGSHIVLLSTTQCHASTVTSSYLLYTMTKGAIEQTARVLAKGLGPKGIFVNTVAPGPTSTELFLNGKSKQLLDTLAGLSPHHRLGQPEDVAEAIGFLTQNQWVSGQVVKASLTRSGSNRLTLTD</sequence>
<gene>
    <name evidence="4" type="ORF">D6D01_01956</name>
</gene>
<dbReference type="InterPro" id="IPR002347">
    <property type="entry name" value="SDR_fam"/>
</dbReference>
<reference evidence="4 5" key="1">
    <citation type="submission" date="2018-10" db="EMBL/GenBank/DDBJ databases">
        <title>Fifty Aureobasidium pullulans genomes reveal a recombining polyextremotolerant generalist.</title>
        <authorList>
            <person name="Gostincar C."/>
            <person name="Turk M."/>
            <person name="Zajc J."/>
            <person name="Gunde-Cimerman N."/>
        </authorList>
    </citation>
    <scope>NUCLEOTIDE SEQUENCE [LARGE SCALE GENOMIC DNA]</scope>
    <source>
        <strain evidence="4 5">EXF-6604</strain>
    </source>
</reference>
<name>A0A4S9LWV2_AURPU</name>
<dbReference type="EMBL" id="QZBD01000039">
    <property type="protein sequence ID" value="THY34418.1"/>
    <property type="molecule type" value="Genomic_DNA"/>
</dbReference>
<comment type="caution">
    <text evidence="4">The sequence shown here is derived from an EMBL/GenBank/DDBJ whole genome shotgun (WGS) entry which is preliminary data.</text>
</comment>
<dbReference type="Pfam" id="PF13561">
    <property type="entry name" value="adh_short_C2"/>
    <property type="match status" value="1"/>
</dbReference>
<evidence type="ECO:0000313" key="5">
    <source>
        <dbReference type="Proteomes" id="UP000306584"/>
    </source>
</evidence>
<evidence type="ECO:0000256" key="3">
    <source>
        <dbReference type="SAM" id="Phobius"/>
    </source>
</evidence>
<keyword evidence="3" id="KW-0472">Membrane</keyword>
<dbReference type="PANTHER" id="PTHR48107:SF7">
    <property type="entry name" value="RE15974P"/>
    <property type="match status" value="1"/>
</dbReference>
<dbReference type="GO" id="GO:0016614">
    <property type="term" value="F:oxidoreductase activity, acting on CH-OH group of donors"/>
    <property type="evidence" value="ECO:0007669"/>
    <property type="project" value="UniProtKB-ARBA"/>
</dbReference>
<feature type="transmembrane region" description="Helical" evidence="3">
    <location>
        <begin position="12"/>
        <end position="30"/>
    </location>
</feature>
<keyword evidence="3" id="KW-0812">Transmembrane</keyword>